<accession>A0A644V6X1</accession>
<gene>
    <name evidence="1" type="ORF">SDC9_33070</name>
</gene>
<dbReference type="Gene3D" id="3.30.420.260">
    <property type="match status" value="1"/>
</dbReference>
<dbReference type="Pfam" id="PF12864">
    <property type="entry name" value="DUF3822"/>
    <property type="match status" value="1"/>
</dbReference>
<dbReference type="EMBL" id="VSSQ01000232">
    <property type="protein sequence ID" value="MPL87078.1"/>
    <property type="molecule type" value="Genomic_DNA"/>
</dbReference>
<evidence type="ECO:0008006" key="2">
    <source>
        <dbReference type="Google" id="ProtNLM"/>
    </source>
</evidence>
<proteinExistence type="predicted"/>
<dbReference type="InterPro" id="IPR024213">
    <property type="entry name" value="DUF3822"/>
</dbReference>
<name>A0A644V6X1_9ZZZZ</name>
<protein>
    <recommendedName>
        <fullName evidence="2">DUF3822 domain-containing protein</fullName>
    </recommendedName>
</protein>
<comment type="caution">
    <text evidence="1">The sequence shown here is derived from an EMBL/GenBank/DDBJ whole genome shotgun (WGS) entry which is preliminary data.</text>
</comment>
<dbReference type="AlphaFoldDB" id="A0A644V6X1"/>
<reference evidence="1" key="1">
    <citation type="submission" date="2019-08" db="EMBL/GenBank/DDBJ databases">
        <authorList>
            <person name="Kucharzyk K."/>
            <person name="Murdoch R.W."/>
            <person name="Higgins S."/>
            <person name="Loffler F."/>
        </authorList>
    </citation>
    <scope>NUCLEOTIDE SEQUENCE</scope>
</reference>
<dbReference type="Gene3D" id="3.30.420.250">
    <property type="match status" value="1"/>
</dbReference>
<dbReference type="CDD" id="cd24013">
    <property type="entry name" value="ASKHA_ATPase_BT3980-like"/>
    <property type="match status" value="1"/>
</dbReference>
<evidence type="ECO:0000313" key="1">
    <source>
        <dbReference type="EMBL" id="MPL87078.1"/>
    </source>
</evidence>
<sequence>MPVIVNKQLELDKTIQYRLSIQADLNGFSFSIVNDEHKRCHFLYQSDFAYIEDPDTYNVAIYKMVKSFPLLSKKFASTDVIINTHKFTSIPISNFRNEDAGLILGQLHFLEELDEVDTIIEESQELALLFAVNSTLLNTIKKIQPEFKVVPSVYPFIKNAKFFPDNNKLFAQYHKGHVHIVITSGTKMIFCNSFPALQFNTALYFMILSLQQSGIKQEEASVILSGNIREEDVNSLVKYFPKVKYFRHPSILLGGANLEMKYASMMFPL</sequence>
<organism evidence="1">
    <name type="scientific">bioreactor metagenome</name>
    <dbReference type="NCBI Taxonomy" id="1076179"/>
    <lineage>
        <taxon>unclassified sequences</taxon>
        <taxon>metagenomes</taxon>
        <taxon>ecological metagenomes</taxon>
    </lineage>
</organism>